<sequence length="70" mass="7798">MSTNNTETPGAATPGEPLANIWEQLKQLDVLRKERDAFIEQAMADLGKIQQILDMLQTSTGRRNPKESSL</sequence>
<dbReference type="Proteomes" id="UP000036185">
    <property type="component" value="Chromosome"/>
</dbReference>
<evidence type="ECO:0008006" key="3">
    <source>
        <dbReference type="Google" id="ProtNLM"/>
    </source>
</evidence>
<organism evidence="1 2">
    <name type="scientific">Corynebacterium ulcerans FRC58</name>
    <dbReference type="NCBI Taxonomy" id="1408268"/>
    <lineage>
        <taxon>Bacteria</taxon>
        <taxon>Bacillati</taxon>
        <taxon>Actinomycetota</taxon>
        <taxon>Actinomycetes</taxon>
        <taxon>Mycobacteriales</taxon>
        <taxon>Corynebacteriaceae</taxon>
        <taxon>Corynebacterium</taxon>
    </lineage>
</organism>
<proteinExistence type="predicted"/>
<reference evidence="1 2" key="1">
    <citation type="journal article" date="2014" name="Int. J. Syst. Evol. Microbiol.">
        <title>Draft Genome Sequence of Corynebacterium ulcerans FRC58, Isolated from the Bronchitic Aspiration of a Patient in France.</title>
        <authorList>
            <person name="Silva Ado S."/>
            <person name="Barauna R.A."/>
            <person name="de Sa P.C."/>
            <person name="das Gracas D.A."/>
            <person name="Carneiro A.R."/>
            <person name="Thouvenin M."/>
            <person name="Azevedo V."/>
            <person name="Badell E."/>
            <person name="Guiso N."/>
            <person name="da Silva A.L."/>
            <person name="Ramos R.T."/>
        </authorList>
    </citation>
    <scope>NUCLEOTIDE SEQUENCE [LARGE SCALE GENOMIC DNA]</scope>
    <source>
        <strain evidence="1 2">FRC58</strain>
    </source>
</reference>
<protein>
    <recommendedName>
        <fullName evidence="3">Transposase</fullName>
    </recommendedName>
</protein>
<gene>
    <name evidence="1" type="ORF">CulFRC58_1706</name>
</gene>
<accession>A0ABN4GVJ2</accession>
<dbReference type="EMBL" id="CP011913">
    <property type="protein sequence ID" value="AKN77560.1"/>
    <property type="molecule type" value="Genomic_DNA"/>
</dbReference>
<keyword evidence="2" id="KW-1185">Reference proteome</keyword>
<dbReference type="RefSeq" id="WP_029974369.1">
    <property type="nucleotide sequence ID" value="NZ_CP011913.1"/>
</dbReference>
<name>A0ABN4GVJ2_CORUL</name>
<evidence type="ECO:0000313" key="2">
    <source>
        <dbReference type="Proteomes" id="UP000036185"/>
    </source>
</evidence>
<evidence type="ECO:0000313" key="1">
    <source>
        <dbReference type="EMBL" id="AKN77560.1"/>
    </source>
</evidence>